<keyword evidence="2 3" id="KW-0539">Nucleus</keyword>
<feature type="compositionally biased region" description="Gly residues" evidence="4">
    <location>
        <begin position="457"/>
        <end position="468"/>
    </location>
</feature>
<feature type="region of interest" description="Disordered" evidence="4">
    <location>
        <begin position="822"/>
        <end position="881"/>
    </location>
</feature>
<sequence>MSSKRKSPPNKFEEAGERTQKGGGAEEQGVVGRAHSNQISANNKRVTPFVSPSSASEHHDDDELHRHQHQHHQHQSPFEQEEDHEEHQEFSQQLARRLHHSLHQSPEDDSLVSMDFQQESHHHPQQQQQHSSNNPSNSSNRMIVEGGEGSSDESQDSQVVNLLKTRMDFRDTTSTTGGSVFPNHHQHSLNPKSNNSSNSLSTGPTKSSSRRSSHNRSSSLKSSNNNNNGPLSMSKSPIDDLPSDDDEHHHQSGSGGGGGGIGGVEDFMMDDDGDEMMMDGLPSNSLTANILRSQQQHQKQQQQQLLQQLRRTTRQSSHQQHVDRDPGVTMEGSGDEENDMSDLGSYCTPHNSDGEELITSSSTFNSKQQQQQHHQNLKAGNNGNRRSSDNYGRRSGSNEFPISEQQKSPSSLSFHNVSTGSTVAIHNNNNNNNIDSKSHKKSMDDVLRKLSSKFGGAAPGAGGAGNGANNGSSGRSAGSSPNPAGNLDNMDPSVSNITPLVGMGDEESILENEHKLSAMISQLQKLREQILTNKSNNPQSTGSSSSSSSASSQNQSQQGSKGTRNRSEAVLESLAAQHSQQLQALQQQSQAVLQHQHHQQQLGAGSPSQHSCQQQQSPSSANAGNNQSGSAVAAAVAAANQRGSDMYAKQNGCKPGIPSPIQQFMAPQQAAAAAAAAAAAMGPNFVLFPFLDQLHHASAAAAAAGAFHNPLQNMQPFMQKSNNMLSPLQSWHGLPMMQATAPRAPQASPPAPPEADGPLNLSKPKGSQGSGGSSGRSPVVSNLNGNGTRSPPCPSHASVDAARNVPPGLVLPPTFMPFATFPLSSGGGGKDQSFPFSPTLPPTSLTPGKSGRSVFHPHGSIYDANGSSPEEDGSHGRGKDDGAKIIRQQKRESDNKPHIKRPMNAFMVWAKDERRKILKACPDMHNSNISKILGARWKAMSNSEKQPYYEEQSRLSKLHMEKHPDYRYRPRPKRTCIVDGKKMRISEYKALMRQRRQEMRQIWCREGGLNPPTGAPGLGDLSDFGQFLQGSGDMSQGGLRDDTTSETSSADGSLFNDSLHMPDMDVLDSRAGSS</sequence>
<keyword evidence="7" id="KW-1185">Reference proteome</keyword>
<dbReference type="EMBL" id="CAXLJM020000062">
    <property type="protein sequence ID" value="CAL8120183.1"/>
    <property type="molecule type" value="Genomic_DNA"/>
</dbReference>
<feature type="region of interest" description="Disordered" evidence="4">
    <location>
        <begin position="1006"/>
        <end position="1074"/>
    </location>
</feature>
<feature type="domain" description="HMG box" evidence="5">
    <location>
        <begin position="899"/>
        <end position="967"/>
    </location>
</feature>
<organism evidence="6 7">
    <name type="scientific">Orchesella dallaii</name>
    <dbReference type="NCBI Taxonomy" id="48710"/>
    <lineage>
        <taxon>Eukaryota</taxon>
        <taxon>Metazoa</taxon>
        <taxon>Ecdysozoa</taxon>
        <taxon>Arthropoda</taxon>
        <taxon>Hexapoda</taxon>
        <taxon>Collembola</taxon>
        <taxon>Entomobryomorpha</taxon>
        <taxon>Entomobryoidea</taxon>
        <taxon>Orchesellidae</taxon>
        <taxon>Orchesellinae</taxon>
        <taxon>Orchesella</taxon>
    </lineage>
</organism>
<feature type="compositionally biased region" description="Low complexity" evidence="4">
    <location>
        <begin position="291"/>
        <end position="319"/>
    </location>
</feature>
<feature type="region of interest" description="Disordered" evidence="4">
    <location>
        <begin position="1"/>
        <end position="500"/>
    </location>
</feature>
<feature type="compositionally biased region" description="Gly residues" evidence="4">
    <location>
        <begin position="253"/>
        <end position="263"/>
    </location>
</feature>
<evidence type="ECO:0000256" key="1">
    <source>
        <dbReference type="ARBA" id="ARBA00023125"/>
    </source>
</evidence>
<dbReference type="SUPFAM" id="SSF47095">
    <property type="entry name" value="HMG-box"/>
    <property type="match status" value="1"/>
</dbReference>
<accession>A0ABP1R6Y9</accession>
<feature type="compositionally biased region" description="Basic and acidic residues" evidence="4">
    <location>
        <begin position="11"/>
        <end position="20"/>
    </location>
</feature>
<feature type="compositionally biased region" description="Polar residues" evidence="4">
    <location>
        <begin position="35"/>
        <end position="55"/>
    </location>
</feature>
<dbReference type="PANTHER" id="PTHR45789:SF2">
    <property type="entry name" value="FI18025P1"/>
    <property type="match status" value="1"/>
</dbReference>
<feature type="compositionally biased region" description="Low complexity" evidence="4">
    <location>
        <begin position="833"/>
        <end position="847"/>
    </location>
</feature>
<evidence type="ECO:0000256" key="2">
    <source>
        <dbReference type="ARBA" id="ARBA00023242"/>
    </source>
</evidence>
<feature type="compositionally biased region" description="Low complexity" evidence="4">
    <location>
        <begin position="215"/>
        <end position="232"/>
    </location>
</feature>
<feature type="region of interest" description="Disordered" evidence="4">
    <location>
        <begin position="586"/>
        <end position="628"/>
    </location>
</feature>
<evidence type="ECO:0000313" key="6">
    <source>
        <dbReference type="EMBL" id="CAL8120183.1"/>
    </source>
</evidence>
<feature type="compositionally biased region" description="Low complexity" evidence="4">
    <location>
        <begin position="188"/>
        <end position="207"/>
    </location>
</feature>
<gene>
    <name evidence="6" type="ORF">ODALV1_LOCUS18889</name>
</gene>
<feature type="compositionally biased region" description="Polar residues" evidence="4">
    <location>
        <begin position="395"/>
        <end position="426"/>
    </location>
</feature>
<protein>
    <recommendedName>
        <fullName evidence="5">HMG box domain-containing protein</fullName>
    </recommendedName>
</protein>
<comment type="caution">
    <text evidence="6">The sequence shown here is derived from an EMBL/GenBank/DDBJ whole genome shotgun (WGS) entry which is preliminary data.</text>
</comment>
<feature type="compositionally biased region" description="Low complexity" evidence="4">
    <location>
        <begin position="125"/>
        <end position="140"/>
    </location>
</feature>
<feature type="compositionally biased region" description="Basic and acidic residues" evidence="4">
    <location>
        <begin position="56"/>
        <end position="65"/>
    </location>
</feature>
<dbReference type="SMART" id="SM00398">
    <property type="entry name" value="HMG"/>
    <property type="match status" value="1"/>
</dbReference>
<feature type="region of interest" description="Disordered" evidence="4">
    <location>
        <begin position="534"/>
        <end position="568"/>
    </location>
</feature>
<feature type="DNA-binding region" description="HMG box" evidence="3">
    <location>
        <begin position="899"/>
        <end position="967"/>
    </location>
</feature>
<evidence type="ECO:0000256" key="3">
    <source>
        <dbReference type="PROSITE-ProRule" id="PRU00267"/>
    </source>
</evidence>
<dbReference type="Gene3D" id="1.10.30.10">
    <property type="entry name" value="High mobility group box domain"/>
    <property type="match status" value="1"/>
</dbReference>
<dbReference type="Proteomes" id="UP001642540">
    <property type="component" value="Unassembled WGS sequence"/>
</dbReference>
<dbReference type="PANTHER" id="PTHR45789">
    <property type="entry name" value="FI18025P1"/>
    <property type="match status" value="1"/>
</dbReference>
<dbReference type="InterPro" id="IPR051356">
    <property type="entry name" value="SOX/SOX-like_TF"/>
</dbReference>
<keyword evidence="1 3" id="KW-0238">DNA-binding</keyword>
<feature type="compositionally biased region" description="Low complexity" evidence="4">
    <location>
        <begin position="469"/>
        <end position="485"/>
    </location>
</feature>
<feature type="compositionally biased region" description="Basic and acidic residues" evidence="4">
    <location>
        <begin position="872"/>
        <end position="881"/>
    </location>
</feature>
<evidence type="ECO:0000259" key="5">
    <source>
        <dbReference type="PROSITE" id="PS50118"/>
    </source>
</evidence>
<dbReference type="Pfam" id="PF00505">
    <property type="entry name" value="HMG_box"/>
    <property type="match status" value="1"/>
</dbReference>
<feature type="compositionally biased region" description="Acidic residues" evidence="4">
    <location>
        <begin position="267"/>
        <end position="277"/>
    </location>
</feature>
<proteinExistence type="predicted"/>
<dbReference type="CDD" id="cd22042">
    <property type="entry name" value="HMG-box_EGL13-like"/>
    <property type="match status" value="1"/>
</dbReference>
<evidence type="ECO:0000256" key="4">
    <source>
        <dbReference type="SAM" id="MobiDB-lite"/>
    </source>
</evidence>
<feature type="compositionally biased region" description="Low complexity" evidence="4">
    <location>
        <begin position="535"/>
        <end position="560"/>
    </location>
</feature>
<dbReference type="InterPro" id="IPR009071">
    <property type="entry name" value="HMG_box_dom"/>
</dbReference>
<evidence type="ECO:0000313" key="7">
    <source>
        <dbReference type="Proteomes" id="UP001642540"/>
    </source>
</evidence>
<name>A0ABP1R6Y9_9HEXA</name>
<feature type="compositionally biased region" description="Polar residues" evidence="4">
    <location>
        <begin position="358"/>
        <end position="367"/>
    </location>
</feature>
<dbReference type="PROSITE" id="PS50118">
    <property type="entry name" value="HMG_BOX_2"/>
    <property type="match status" value="1"/>
</dbReference>
<reference evidence="6 7" key="1">
    <citation type="submission" date="2024-08" db="EMBL/GenBank/DDBJ databases">
        <authorList>
            <person name="Cucini C."/>
            <person name="Frati F."/>
        </authorList>
    </citation>
    <scope>NUCLEOTIDE SEQUENCE [LARGE SCALE GENOMIC DNA]</scope>
</reference>
<dbReference type="InterPro" id="IPR036910">
    <property type="entry name" value="HMG_box_dom_sf"/>
</dbReference>
<feature type="region of interest" description="Disordered" evidence="4">
    <location>
        <begin position="739"/>
        <end position="800"/>
    </location>
</feature>